<keyword evidence="5 8" id="KW-0812">Transmembrane</keyword>
<evidence type="ECO:0008006" key="11">
    <source>
        <dbReference type="Google" id="ProtNLM"/>
    </source>
</evidence>
<reference evidence="9 10" key="1">
    <citation type="submission" date="2011-04" db="EMBL/GenBank/DDBJ databases">
        <title>The Genome Sequence of Clostridium citroniae WAL-19142.</title>
        <authorList>
            <consortium name="The Broad Institute Genome Sequencing Platform"/>
            <person name="Earl A."/>
            <person name="Ward D."/>
            <person name="Feldgarden M."/>
            <person name="Gevers D."/>
            <person name="Warren Y.A."/>
            <person name="Tyrrell K.L."/>
            <person name="Citron D.M."/>
            <person name="Goldstein E.J."/>
            <person name="Daigneault M."/>
            <person name="Allen-Vercoe E."/>
            <person name="Young S.K."/>
            <person name="Zeng Q."/>
            <person name="Gargeya S."/>
            <person name="Fitzgerald M."/>
            <person name="Haas B."/>
            <person name="Abouelleil A."/>
            <person name="Alvarado L."/>
            <person name="Arachchi H.M."/>
            <person name="Berlin A."/>
            <person name="Brown A."/>
            <person name="Chapman S.B."/>
            <person name="Chen Z."/>
            <person name="Dunbar C."/>
            <person name="Freedman E."/>
            <person name="Gearin G."/>
            <person name="Gellesch M."/>
            <person name="Goldberg J."/>
            <person name="Griggs A."/>
            <person name="Gujja S."/>
            <person name="Heilman E.R."/>
            <person name="Heiman D."/>
            <person name="Howarth C."/>
            <person name="Larson L."/>
            <person name="Lui A."/>
            <person name="MacDonald P.J."/>
            <person name="Mehta T."/>
            <person name="Montmayeur A."/>
            <person name="Murphy C."/>
            <person name="Neiman D."/>
            <person name="Pearson M."/>
            <person name="Priest M."/>
            <person name="Roberts A."/>
            <person name="Saif S."/>
            <person name="Shea T."/>
            <person name="Shenoy N."/>
            <person name="Sisk P."/>
            <person name="Stolte C."/>
            <person name="Sykes S."/>
            <person name="White J."/>
            <person name="Yandava C."/>
            <person name="Wortman J."/>
            <person name="Nusbaum C."/>
            <person name="Birren B."/>
        </authorList>
    </citation>
    <scope>NUCLEOTIDE SEQUENCE [LARGE SCALE GENOMIC DNA]</scope>
    <source>
        <strain evidence="9 10">WAL-19142</strain>
    </source>
</reference>
<evidence type="ECO:0000256" key="6">
    <source>
        <dbReference type="ARBA" id="ARBA00022989"/>
    </source>
</evidence>
<dbReference type="GO" id="GO:1903785">
    <property type="term" value="P:L-valine transmembrane transport"/>
    <property type="evidence" value="ECO:0007669"/>
    <property type="project" value="TreeGrafter"/>
</dbReference>
<evidence type="ECO:0000256" key="5">
    <source>
        <dbReference type="ARBA" id="ARBA00022692"/>
    </source>
</evidence>
<evidence type="ECO:0000313" key="10">
    <source>
        <dbReference type="Proteomes" id="UP000037392"/>
    </source>
</evidence>
<dbReference type="EMBL" id="ADLK01000031">
    <property type="protein sequence ID" value="KMW16343.1"/>
    <property type="molecule type" value="Genomic_DNA"/>
</dbReference>
<dbReference type="PANTHER" id="PTHR34979">
    <property type="entry name" value="INNER MEMBRANE PROTEIN YGAZ"/>
    <property type="match status" value="1"/>
</dbReference>
<evidence type="ECO:0000256" key="3">
    <source>
        <dbReference type="ARBA" id="ARBA00022448"/>
    </source>
</evidence>
<keyword evidence="6 8" id="KW-1133">Transmembrane helix</keyword>
<feature type="transmembrane region" description="Helical" evidence="8">
    <location>
        <begin position="129"/>
        <end position="152"/>
    </location>
</feature>
<dbReference type="PATRIC" id="fig|742734.4.peg.4712"/>
<evidence type="ECO:0000313" key="9">
    <source>
        <dbReference type="EMBL" id="KMW16343.1"/>
    </source>
</evidence>
<evidence type="ECO:0000256" key="2">
    <source>
        <dbReference type="ARBA" id="ARBA00010735"/>
    </source>
</evidence>
<organism evidence="9 10">
    <name type="scientific">[Clostridium] citroniae WAL-19142</name>
    <dbReference type="NCBI Taxonomy" id="742734"/>
    <lineage>
        <taxon>Bacteria</taxon>
        <taxon>Bacillati</taxon>
        <taxon>Bacillota</taxon>
        <taxon>Clostridia</taxon>
        <taxon>Lachnospirales</taxon>
        <taxon>Lachnospiraceae</taxon>
        <taxon>Enterocloster</taxon>
    </lineage>
</organism>
<comment type="similarity">
    <text evidence="2">Belongs to the AzlC family.</text>
</comment>
<dbReference type="GeneID" id="93165979"/>
<gene>
    <name evidence="9" type="ORF">HMPREF9470_04397</name>
</gene>
<dbReference type="Pfam" id="PF03591">
    <property type="entry name" value="AzlC"/>
    <property type="match status" value="1"/>
</dbReference>
<dbReference type="OrthoDB" id="3177005at2"/>
<feature type="transmembrane region" description="Helical" evidence="8">
    <location>
        <begin position="58"/>
        <end position="80"/>
    </location>
</feature>
<dbReference type="AlphaFoldDB" id="A0A0J9BU85"/>
<comment type="subcellular location">
    <subcellularLocation>
        <location evidence="1">Cell membrane</location>
        <topology evidence="1">Multi-pass membrane protein</topology>
    </subcellularLocation>
</comment>
<protein>
    <recommendedName>
        <fullName evidence="11">AzlC protein</fullName>
    </recommendedName>
</protein>
<feature type="transmembrane region" description="Helical" evidence="8">
    <location>
        <begin position="158"/>
        <end position="178"/>
    </location>
</feature>
<feature type="transmembrane region" description="Helical" evidence="8">
    <location>
        <begin position="21"/>
        <end position="38"/>
    </location>
</feature>
<keyword evidence="3" id="KW-0813">Transport</keyword>
<comment type="caution">
    <text evidence="9">The sequence shown here is derived from an EMBL/GenBank/DDBJ whole genome shotgun (WGS) entry which is preliminary data.</text>
</comment>
<accession>A0A0J9BU85</accession>
<keyword evidence="4" id="KW-1003">Cell membrane</keyword>
<evidence type="ECO:0000256" key="7">
    <source>
        <dbReference type="ARBA" id="ARBA00023136"/>
    </source>
</evidence>
<evidence type="ECO:0000256" key="8">
    <source>
        <dbReference type="SAM" id="Phobius"/>
    </source>
</evidence>
<keyword evidence="7 8" id="KW-0472">Membrane</keyword>
<dbReference type="RefSeq" id="WP_048930711.1">
    <property type="nucleotide sequence ID" value="NZ_KQ235882.1"/>
</dbReference>
<dbReference type="InterPro" id="IPR011606">
    <property type="entry name" value="Brnchd-chn_aa_trnsp_permease"/>
</dbReference>
<feature type="transmembrane region" description="Helical" evidence="8">
    <location>
        <begin position="185"/>
        <end position="205"/>
    </location>
</feature>
<sequence length="240" mass="25466">MKNSNGSQFRYGLKDGVPIGLGYLAVSFTFGIMARGAGLDTWQAVAMSFTNLTSAGQFAALGIIQAGAPFVEMAVTQLIINLRYCLMSCSLSQKLESGIPSFHRFLMAYGVTDEIFGVSVCRPGMLSPFYNYGLICVAVPGWTLGTLLGAISGDLLPARLLSALNVALYGMFLAVVIPPAKGNRILTGVILASMALSFLFTRIPALDHISSGFKIIILTIMIAGAAAILFPVKEEPVNES</sequence>
<evidence type="ECO:0000256" key="4">
    <source>
        <dbReference type="ARBA" id="ARBA00022475"/>
    </source>
</evidence>
<evidence type="ECO:0000256" key="1">
    <source>
        <dbReference type="ARBA" id="ARBA00004651"/>
    </source>
</evidence>
<dbReference type="GO" id="GO:0005886">
    <property type="term" value="C:plasma membrane"/>
    <property type="evidence" value="ECO:0007669"/>
    <property type="project" value="UniProtKB-SubCell"/>
</dbReference>
<name>A0A0J9BU85_9FIRM</name>
<feature type="transmembrane region" description="Helical" evidence="8">
    <location>
        <begin position="211"/>
        <end position="232"/>
    </location>
</feature>
<proteinExistence type="inferred from homology"/>
<dbReference type="Proteomes" id="UP000037392">
    <property type="component" value="Unassembled WGS sequence"/>
</dbReference>
<dbReference type="PANTHER" id="PTHR34979:SF1">
    <property type="entry name" value="INNER MEMBRANE PROTEIN YGAZ"/>
    <property type="match status" value="1"/>
</dbReference>